<evidence type="ECO:0000313" key="2">
    <source>
        <dbReference type="Proteomes" id="UP001500368"/>
    </source>
</evidence>
<organism evidence="1 2">
    <name type="scientific">Nesterenkonia rhizosphaerae</name>
    <dbReference type="NCBI Taxonomy" id="1348272"/>
    <lineage>
        <taxon>Bacteria</taxon>
        <taxon>Bacillati</taxon>
        <taxon>Actinomycetota</taxon>
        <taxon>Actinomycetes</taxon>
        <taxon>Micrococcales</taxon>
        <taxon>Micrococcaceae</taxon>
        <taxon>Nesterenkonia</taxon>
    </lineage>
</organism>
<dbReference type="SUPFAM" id="SSF52980">
    <property type="entry name" value="Restriction endonuclease-like"/>
    <property type="match status" value="1"/>
</dbReference>
<name>A0ABP9FYC7_9MICC</name>
<sequence length="315" mass="34830">MRIRRPLPPPLLGKTFTRQEARALGISDRRLRAPDIERISRGVYRCLQAPVLSPEEDTDQLRSFQRMVPGTWYSHTTAAGLYHLPTGERKLVGPSPIHISALYSTSLAKLPNAVVHRPMKVGDTEVIDLDGIQVSSPERTFLELAVIIPVPALNAAGDQLVRIPKKAYEPRGLPWTSINALRDFVSAHPHTPGVPAAREALRLIRVGADSAPETQLRLAIIDMGLPEPVLQVSAWPGCRYTADLGYPEVKIALQYEGVHHFTPEQQAADQRRNAAFEAAGWTVIMVNRVDLRQNFGLLIRRLAQLLAARGAIARS</sequence>
<dbReference type="RefSeq" id="WP_345476293.1">
    <property type="nucleotide sequence ID" value="NZ_BAABLW010000001.1"/>
</dbReference>
<keyword evidence="2" id="KW-1185">Reference proteome</keyword>
<comment type="caution">
    <text evidence="1">The sequence shown here is derived from an EMBL/GenBank/DDBJ whole genome shotgun (WGS) entry which is preliminary data.</text>
</comment>
<protein>
    <recommendedName>
        <fullName evidence="3">DUF559 domain-containing protein</fullName>
    </recommendedName>
</protein>
<evidence type="ECO:0000313" key="1">
    <source>
        <dbReference type="EMBL" id="GAA4911431.1"/>
    </source>
</evidence>
<gene>
    <name evidence="1" type="ORF">GCM10025790_02290</name>
</gene>
<proteinExistence type="predicted"/>
<accession>A0ABP9FYC7</accession>
<dbReference type="EMBL" id="BAABLW010000001">
    <property type="protein sequence ID" value="GAA4911431.1"/>
    <property type="molecule type" value="Genomic_DNA"/>
</dbReference>
<dbReference type="Proteomes" id="UP001500368">
    <property type="component" value="Unassembled WGS sequence"/>
</dbReference>
<dbReference type="Gene3D" id="3.40.960.10">
    <property type="entry name" value="VSR Endonuclease"/>
    <property type="match status" value="1"/>
</dbReference>
<reference evidence="2" key="1">
    <citation type="journal article" date="2019" name="Int. J. Syst. Evol. Microbiol.">
        <title>The Global Catalogue of Microorganisms (GCM) 10K type strain sequencing project: providing services to taxonomists for standard genome sequencing and annotation.</title>
        <authorList>
            <consortium name="The Broad Institute Genomics Platform"/>
            <consortium name="The Broad Institute Genome Sequencing Center for Infectious Disease"/>
            <person name="Wu L."/>
            <person name="Ma J."/>
        </authorList>
    </citation>
    <scope>NUCLEOTIDE SEQUENCE [LARGE SCALE GENOMIC DNA]</scope>
    <source>
        <strain evidence="2">JCM 19129</strain>
    </source>
</reference>
<evidence type="ECO:0008006" key="3">
    <source>
        <dbReference type="Google" id="ProtNLM"/>
    </source>
</evidence>
<dbReference type="InterPro" id="IPR011335">
    <property type="entry name" value="Restrct_endonuc-II-like"/>
</dbReference>